<keyword evidence="1" id="KW-0732">Signal</keyword>
<dbReference type="AlphaFoldDB" id="A0A1I4Y4Y8"/>
<reference evidence="2 3" key="1">
    <citation type="submission" date="2016-10" db="EMBL/GenBank/DDBJ databases">
        <authorList>
            <person name="de Groot N.N."/>
        </authorList>
    </citation>
    <scope>NUCLEOTIDE SEQUENCE [LARGE SCALE GENOMIC DNA]</scope>
    <source>
        <strain evidence="2 3">CGMCC 1.7659</strain>
    </source>
</reference>
<dbReference type="RefSeq" id="WP_092407965.1">
    <property type="nucleotide sequence ID" value="NZ_FOVF01000015.1"/>
</dbReference>
<organism evidence="2 3">
    <name type="scientific">Dokdonella immobilis</name>
    <dbReference type="NCBI Taxonomy" id="578942"/>
    <lineage>
        <taxon>Bacteria</taxon>
        <taxon>Pseudomonadati</taxon>
        <taxon>Pseudomonadota</taxon>
        <taxon>Gammaproteobacteria</taxon>
        <taxon>Lysobacterales</taxon>
        <taxon>Rhodanobacteraceae</taxon>
        <taxon>Dokdonella</taxon>
    </lineage>
</organism>
<dbReference type="EMBL" id="FOVF01000015">
    <property type="protein sequence ID" value="SFN33148.1"/>
    <property type="molecule type" value="Genomic_DNA"/>
</dbReference>
<evidence type="ECO:0000313" key="3">
    <source>
        <dbReference type="Proteomes" id="UP000198575"/>
    </source>
</evidence>
<feature type="signal peptide" evidence="1">
    <location>
        <begin position="1"/>
        <end position="25"/>
    </location>
</feature>
<dbReference type="OrthoDB" id="5476529at2"/>
<name>A0A1I4Y4Y8_9GAMM</name>
<accession>A0A1I4Y4Y8</accession>
<evidence type="ECO:0000313" key="2">
    <source>
        <dbReference type="EMBL" id="SFN33148.1"/>
    </source>
</evidence>
<gene>
    <name evidence="2" type="ORF">SAMN05216289_1156</name>
</gene>
<keyword evidence="3" id="KW-1185">Reference proteome</keyword>
<feature type="chain" id="PRO_5011572832" evidence="1">
    <location>
        <begin position="26"/>
        <end position="491"/>
    </location>
</feature>
<sequence>MPSLASLLRRSAVFVLLALASFAQAAGLRLELQTPALYTGTQFNSGATVTKNTIGDGIIYSGPFVFHASLPAGTRFLSGSGGGWTCSIAPPDAREIVCTSNATLSDPTWTLNFLSLTGYTDPSTPLGPTTITATISSPDVPLPPQPECVPSPSATGCATVAPAVAESSLEISGWGNSGNPVSTWPIAIEAGTQQNILVADIRNIGFGASNTPVTLNIKFPMGVTYSGSASGIPTWTCAAQEQPDGQLLSCTTPAMFPNQTGFVSFRSDFAHDVTVPGPHYFHAAIGNNVVPPPTDCIANPQQRGCGRLAVNTRPPSIAVLAFADPEVQHSQAYFTLGEDNGPIVVNFRNLGDSLAARTTLQIKLPPGFTYTQSFSALPALSCVASGASIDGQLLTCQGAGLPASSNGFVSFGVHLDAGTEVPGPVPLVGAIDMSDPPSAAQLSACVADPGASNCFWHEVPTYARCGYALGAENIFCDAFEELGLPGSASSD</sequence>
<protein>
    <submittedName>
        <fullName evidence="2">Uncharacterized protein</fullName>
    </submittedName>
</protein>
<dbReference type="Proteomes" id="UP000198575">
    <property type="component" value="Unassembled WGS sequence"/>
</dbReference>
<evidence type="ECO:0000256" key="1">
    <source>
        <dbReference type="SAM" id="SignalP"/>
    </source>
</evidence>
<proteinExistence type="predicted"/>